<dbReference type="InterPro" id="IPR000073">
    <property type="entry name" value="AB_hydrolase_1"/>
</dbReference>
<dbReference type="SUPFAM" id="SSF53474">
    <property type="entry name" value="alpha/beta-Hydrolases"/>
    <property type="match status" value="1"/>
</dbReference>
<feature type="domain" description="AB hydrolase-1" evidence="1">
    <location>
        <begin position="34"/>
        <end position="275"/>
    </location>
</feature>
<dbReference type="RefSeq" id="WP_182304687.1">
    <property type="nucleotide sequence ID" value="NZ_CP059896.1"/>
</dbReference>
<dbReference type="PANTHER" id="PTHR43194:SF2">
    <property type="entry name" value="PEROXISOMAL MEMBRANE PROTEIN LPX1"/>
    <property type="match status" value="1"/>
</dbReference>
<proteinExistence type="predicted"/>
<dbReference type="InterPro" id="IPR029058">
    <property type="entry name" value="AB_hydrolase_fold"/>
</dbReference>
<dbReference type="GO" id="GO:0016787">
    <property type="term" value="F:hydrolase activity"/>
    <property type="evidence" value="ECO:0007669"/>
    <property type="project" value="UniProtKB-KW"/>
</dbReference>
<accession>A0ABV7I364</accession>
<name>A0ABV7I364_9HYPH</name>
<evidence type="ECO:0000259" key="1">
    <source>
        <dbReference type="Pfam" id="PF00561"/>
    </source>
</evidence>
<dbReference type="PANTHER" id="PTHR43194">
    <property type="entry name" value="HYDROLASE ALPHA/BETA FOLD FAMILY"/>
    <property type="match status" value="1"/>
</dbReference>
<dbReference type="Proteomes" id="UP001595647">
    <property type="component" value="Unassembled WGS sequence"/>
</dbReference>
<protein>
    <submittedName>
        <fullName evidence="2">Alpha/beta fold hydrolase</fullName>
    </submittedName>
</protein>
<sequence>MAADGGGFSKFEVTVADGLTLRGRIFGEEIGGTPVVCLAGLTRNGRDFAPLAQWLASHPERPFKVVTIDSRGRGASDRDPDPNRYTVPVETGDVIAVCAALGIARAGFIGTSRGGLILHILAALKPDLLAAVILNDIGPVIEAEGLRHIQSYLADSVPFSDFIEAAHHLQAVHGAHFPALGEDEWQEMARAIYREQNGMIEADCDPAIAAGMIAADLSQPLPDLWPQFEGFAAVPLMVIRGQHSKLLSEETIEEMGRRYPALRRLTAFGQGHAPLLHLGALAEDTHRFLAETGG</sequence>
<dbReference type="Pfam" id="PF00561">
    <property type="entry name" value="Abhydrolase_1"/>
    <property type="match status" value="1"/>
</dbReference>
<evidence type="ECO:0000313" key="3">
    <source>
        <dbReference type="Proteomes" id="UP001595647"/>
    </source>
</evidence>
<organism evidence="2 3">
    <name type="scientific">Ciceribacter thiooxidans</name>
    <dbReference type="NCBI Taxonomy" id="1969821"/>
    <lineage>
        <taxon>Bacteria</taxon>
        <taxon>Pseudomonadati</taxon>
        <taxon>Pseudomonadota</taxon>
        <taxon>Alphaproteobacteria</taxon>
        <taxon>Hyphomicrobiales</taxon>
        <taxon>Rhizobiaceae</taxon>
        <taxon>Ciceribacter</taxon>
    </lineage>
</organism>
<evidence type="ECO:0000313" key="2">
    <source>
        <dbReference type="EMBL" id="MFC3165104.1"/>
    </source>
</evidence>
<gene>
    <name evidence="2" type="ORF">ACFOHV_17620</name>
</gene>
<reference evidence="3" key="1">
    <citation type="journal article" date="2019" name="Int. J. Syst. Evol. Microbiol.">
        <title>The Global Catalogue of Microorganisms (GCM) 10K type strain sequencing project: providing services to taxonomists for standard genome sequencing and annotation.</title>
        <authorList>
            <consortium name="The Broad Institute Genomics Platform"/>
            <consortium name="The Broad Institute Genome Sequencing Center for Infectious Disease"/>
            <person name="Wu L."/>
            <person name="Ma J."/>
        </authorList>
    </citation>
    <scope>NUCLEOTIDE SEQUENCE [LARGE SCALE GENOMIC DNA]</scope>
    <source>
        <strain evidence="3">KCTC 52231</strain>
    </source>
</reference>
<keyword evidence="3" id="KW-1185">Reference proteome</keyword>
<dbReference type="InterPro" id="IPR050228">
    <property type="entry name" value="Carboxylesterase_BioH"/>
</dbReference>
<keyword evidence="2" id="KW-0378">Hydrolase</keyword>
<comment type="caution">
    <text evidence="2">The sequence shown here is derived from an EMBL/GenBank/DDBJ whole genome shotgun (WGS) entry which is preliminary data.</text>
</comment>
<dbReference type="Gene3D" id="3.40.50.1820">
    <property type="entry name" value="alpha/beta hydrolase"/>
    <property type="match status" value="1"/>
</dbReference>
<dbReference type="EMBL" id="JBHRTG010000019">
    <property type="protein sequence ID" value="MFC3165104.1"/>
    <property type="molecule type" value="Genomic_DNA"/>
</dbReference>